<dbReference type="PANTHER" id="PTHR30204:SF97">
    <property type="entry name" value="MERR FAMILY REGULATORY PROTEIN"/>
    <property type="match status" value="1"/>
</dbReference>
<accession>A0A0N0M1T3</accession>
<evidence type="ECO:0000259" key="4">
    <source>
        <dbReference type="PROSITE" id="PS50937"/>
    </source>
</evidence>
<reference evidence="5 6" key="1">
    <citation type="submission" date="2015-08" db="EMBL/GenBank/DDBJ databases">
        <title>Draft Genome Sequence of Pseudoalteromonas porphyrae UCD-SED14.</title>
        <authorList>
            <person name="Coil D.A."/>
            <person name="Jospin G."/>
            <person name="Lee R.D."/>
            <person name="Eisen J.A."/>
        </authorList>
    </citation>
    <scope>NUCLEOTIDE SEQUENCE [LARGE SCALE GENOMIC DNA]</scope>
    <source>
        <strain evidence="5 6">UCD-SED14</strain>
    </source>
</reference>
<dbReference type="RefSeq" id="WP_054452502.1">
    <property type="nucleotide sequence ID" value="NZ_LHPH01000001.1"/>
</dbReference>
<protein>
    <submittedName>
        <fullName evidence="5">Transcriptional regulator</fullName>
    </submittedName>
</protein>
<dbReference type="SMART" id="SM00422">
    <property type="entry name" value="HTH_MERR"/>
    <property type="match status" value="1"/>
</dbReference>
<dbReference type="GO" id="GO:0003700">
    <property type="term" value="F:DNA-binding transcription factor activity"/>
    <property type="evidence" value="ECO:0007669"/>
    <property type="project" value="InterPro"/>
</dbReference>
<dbReference type="Pfam" id="PF09278">
    <property type="entry name" value="MerR-DNA-bind"/>
    <property type="match status" value="1"/>
</dbReference>
<dbReference type="OrthoDB" id="9808480at2"/>
<keyword evidence="6" id="KW-1185">Reference proteome</keyword>
<dbReference type="AlphaFoldDB" id="A0A0N0M1T3"/>
<evidence type="ECO:0000313" key="6">
    <source>
        <dbReference type="Proteomes" id="UP000037848"/>
    </source>
</evidence>
<feature type="domain" description="HTH merR-type" evidence="4">
    <location>
        <begin position="1"/>
        <end position="68"/>
    </location>
</feature>
<keyword evidence="2" id="KW-0238">DNA-binding</keyword>
<dbReference type="InterPro" id="IPR000551">
    <property type="entry name" value="MerR-type_HTH_dom"/>
</dbReference>
<keyword evidence="1" id="KW-0805">Transcription regulation</keyword>
<dbReference type="InterPro" id="IPR009061">
    <property type="entry name" value="DNA-bd_dom_put_sf"/>
</dbReference>
<dbReference type="InterPro" id="IPR015358">
    <property type="entry name" value="Tscrpt_reg_MerR_DNA-bd"/>
</dbReference>
<evidence type="ECO:0000256" key="3">
    <source>
        <dbReference type="ARBA" id="ARBA00023163"/>
    </source>
</evidence>
<dbReference type="PANTHER" id="PTHR30204">
    <property type="entry name" value="REDOX-CYCLING DRUG-SENSING TRANSCRIPTIONAL ACTIVATOR SOXR"/>
    <property type="match status" value="1"/>
</dbReference>
<dbReference type="Pfam" id="PF00376">
    <property type="entry name" value="MerR"/>
    <property type="match status" value="1"/>
</dbReference>
<comment type="caution">
    <text evidence="5">The sequence shown here is derived from an EMBL/GenBank/DDBJ whole genome shotgun (WGS) entry which is preliminary data.</text>
</comment>
<dbReference type="PRINTS" id="PR00040">
    <property type="entry name" value="HTHMERR"/>
</dbReference>
<evidence type="ECO:0000256" key="2">
    <source>
        <dbReference type="ARBA" id="ARBA00023125"/>
    </source>
</evidence>
<sequence>MFIGEMAKRSGVSVKAIRHYENIGLLTDITRQGSYRIYDNADVEFVTLIKRAQLLGLSLAQLKSLKVTRHDLDWPAVVELLEAKKQQVLDDIAALEQQKKLLDYYHQDIKICLDKLDSAL</sequence>
<dbReference type="InterPro" id="IPR047057">
    <property type="entry name" value="MerR_fam"/>
</dbReference>
<dbReference type="SUPFAM" id="SSF46955">
    <property type="entry name" value="Putative DNA-binding domain"/>
    <property type="match status" value="1"/>
</dbReference>
<dbReference type="EMBL" id="LHPH01000001">
    <property type="protein sequence ID" value="KPH65588.1"/>
    <property type="molecule type" value="Genomic_DNA"/>
</dbReference>
<proteinExistence type="predicted"/>
<dbReference type="PROSITE" id="PS50937">
    <property type="entry name" value="HTH_MERR_2"/>
    <property type="match status" value="1"/>
</dbReference>
<organism evidence="5 6">
    <name type="scientific">Pseudoalteromonas porphyrae</name>
    <dbReference type="NCBI Taxonomy" id="187330"/>
    <lineage>
        <taxon>Bacteria</taxon>
        <taxon>Pseudomonadati</taxon>
        <taxon>Pseudomonadota</taxon>
        <taxon>Gammaproteobacteria</taxon>
        <taxon>Alteromonadales</taxon>
        <taxon>Pseudoalteromonadaceae</taxon>
        <taxon>Pseudoalteromonas</taxon>
    </lineage>
</organism>
<dbReference type="Proteomes" id="UP000037848">
    <property type="component" value="Unassembled WGS sequence"/>
</dbReference>
<dbReference type="GO" id="GO:0003677">
    <property type="term" value="F:DNA binding"/>
    <property type="evidence" value="ECO:0007669"/>
    <property type="project" value="UniProtKB-KW"/>
</dbReference>
<gene>
    <name evidence="5" type="ORF">ADS77_01270</name>
</gene>
<dbReference type="STRING" id="187330.AMS58_05215"/>
<dbReference type="Gene3D" id="1.10.1660.10">
    <property type="match status" value="1"/>
</dbReference>
<dbReference type="PROSITE" id="PS00552">
    <property type="entry name" value="HTH_MERR_1"/>
    <property type="match status" value="1"/>
</dbReference>
<name>A0A0N0M1T3_9GAMM</name>
<evidence type="ECO:0000256" key="1">
    <source>
        <dbReference type="ARBA" id="ARBA00023015"/>
    </source>
</evidence>
<keyword evidence="3" id="KW-0804">Transcription</keyword>
<evidence type="ECO:0000313" key="5">
    <source>
        <dbReference type="EMBL" id="KPH65588.1"/>
    </source>
</evidence>
<dbReference type="PATRIC" id="fig|187330.3.peg.264"/>